<feature type="domain" description="F-box" evidence="1">
    <location>
        <begin position="6"/>
        <end position="55"/>
    </location>
</feature>
<dbReference type="InterPro" id="IPR036047">
    <property type="entry name" value="F-box-like_dom_sf"/>
</dbReference>
<proteinExistence type="predicted"/>
<sequence length="311" mass="35648">MHYTQRHFISELPLELQLQVASYLDFADLWYLSTCSRTCRSVVHQVILHKYHINIKGMHTFDRSIHAAMAHVERHDTATRDVAHQLATKIQEWVPLIQCRSSLDILIYKTLGIILDHVLYDNTNIDDTSNAVGQLVVNCLSALHSNLMTLFDNTTADTFHRLLLAHIIRHLDNFIKSPITTCTQRRRSFRVFIRFIGMLAQTKLLTIADLHSLAQQRIAYLQKPPALILCDNKINVSAREQWIEEAELRTIVLFDLLRAVISRQQLHWDSGKDMRNFATLVNQTVSTLVSFKTSVNALAATTTRSSNTTAY</sequence>
<protein>
    <recommendedName>
        <fullName evidence="1">F-box domain-containing protein</fullName>
    </recommendedName>
</protein>
<dbReference type="OrthoDB" id="2268867at2759"/>
<keyword evidence="3" id="KW-1185">Reference proteome</keyword>
<dbReference type="EMBL" id="CBTN010000006">
    <property type="protein sequence ID" value="CDH50317.1"/>
    <property type="molecule type" value="Genomic_DNA"/>
</dbReference>
<evidence type="ECO:0000313" key="3">
    <source>
        <dbReference type="Proteomes" id="UP000027586"/>
    </source>
</evidence>
<dbReference type="VEuPathDB" id="FungiDB:LCOR_02033.1"/>
<accession>A0A068RKZ9</accession>
<dbReference type="PROSITE" id="PS50181">
    <property type="entry name" value="FBOX"/>
    <property type="match status" value="1"/>
</dbReference>
<dbReference type="Proteomes" id="UP000027586">
    <property type="component" value="Unassembled WGS sequence"/>
</dbReference>
<dbReference type="STRING" id="1263082.A0A068RKZ9"/>
<evidence type="ECO:0000313" key="2">
    <source>
        <dbReference type="EMBL" id="CDH50317.1"/>
    </source>
</evidence>
<comment type="caution">
    <text evidence="2">The sequence shown here is derived from an EMBL/GenBank/DDBJ whole genome shotgun (WGS) entry which is preliminary data.</text>
</comment>
<evidence type="ECO:0000259" key="1">
    <source>
        <dbReference type="PROSITE" id="PS50181"/>
    </source>
</evidence>
<dbReference type="SUPFAM" id="SSF81383">
    <property type="entry name" value="F-box domain"/>
    <property type="match status" value="1"/>
</dbReference>
<dbReference type="InterPro" id="IPR001810">
    <property type="entry name" value="F-box_dom"/>
</dbReference>
<reference evidence="2" key="1">
    <citation type="submission" date="2013-08" db="EMBL/GenBank/DDBJ databases">
        <title>Gene expansion shapes genome architecture in the human pathogen Lichtheimia corymbifera: an evolutionary genomics analysis in the ancient terrestrial Mucorales (Mucoromycotina).</title>
        <authorList>
            <person name="Schwartze V.U."/>
            <person name="Winter S."/>
            <person name="Shelest E."/>
            <person name="Marcet-Houben M."/>
            <person name="Horn F."/>
            <person name="Wehner S."/>
            <person name="Hoffmann K."/>
            <person name="Riege K."/>
            <person name="Sammeth M."/>
            <person name="Nowrousian M."/>
            <person name="Valiante V."/>
            <person name="Linde J."/>
            <person name="Jacobsen I.D."/>
            <person name="Marz M."/>
            <person name="Brakhage A.A."/>
            <person name="Gabaldon T."/>
            <person name="Bocker S."/>
            <person name="Voigt K."/>
        </authorList>
    </citation>
    <scope>NUCLEOTIDE SEQUENCE [LARGE SCALE GENOMIC DNA]</scope>
    <source>
        <strain evidence="2">FSU 9682</strain>
    </source>
</reference>
<gene>
    <name evidence="2" type="ORF">LCOR_02033.1</name>
</gene>
<dbReference type="Pfam" id="PF00646">
    <property type="entry name" value="F-box"/>
    <property type="match status" value="1"/>
</dbReference>
<name>A0A068RKZ9_9FUNG</name>
<dbReference type="AlphaFoldDB" id="A0A068RKZ9"/>
<organism evidence="2 3">
    <name type="scientific">Lichtheimia corymbifera JMRC:FSU:9682</name>
    <dbReference type="NCBI Taxonomy" id="1263082"/>
    <lineage>
        <taxon>Eukaryota</taxon>
        <taxon>Fungi</taxon>
        <taxon>Fungi incertae sedis</taxon>
        <taxon>Mucoromycota</taxon>
        <taxon>Mucoromycotina</taxon>
        <taxon>Mucoromycetes</taxon>
        <taxon>Mucorales</taxon>
        <taxon>Lichtheimiaceae</taxon>
        <taxon>Lichtheimia</taxon>
    </lineage>
</organism>
<dbReference type="Gene3D" id="1.20.1280.50">
    <property type="match status" value="1"/>
</dbReference>